<dbReference type="Gene3D" id="1.10.10.10">
    <property type="entry name" value="Winged helix-like DNA-binding domain superfamily/Winged helix DNA-binding domain"/>
    <property type="match status" value="1"/>
</dbReference>
<accession>A0A9D5R847</accession>
<dbReference type="InterPro" id="IPR036388">
    <property type="entry name" value="WH-like_DNA-bd_sf"/>
</dbReference>
<keyword evidence="4 5" id="KW-0804">Transcription</keyword>
<evidence type="ECO:0000313" key="8">
    <source>
        <dbReference type="EMBL" id="MBE5039597.1"/>
    </source>
</evidence>
<dbReference type="InterPro" id="IPR029016">
    <property type="entry name" value="GAF-like_dom_sf"/>
</dbReference>
<feature type="domain" description="Heat-inducible transcription repressor HrcA C-terminal" evidence="7">
    <location>
        <begin position="105"/>
        <end position="327"/>
    </location>
</feature>
<dbReference type="PIRSF" id="PIRSF005485">
    <property type="entry name" value="HrcA"/>
    <property type="match status" value="1"/>
</dbReference>
<evidence type="ECO:0000259" key="7">
    <source>
        <dbReference type="Pfam" id="PF01628"/>
    </source>
</evidence>
<evidence type="ECO:0000313" key="9">
    <source>
        <dbReference type="Proteomes" id="UP000806542"/>
    </source>
</evidence>
<keyword evidence="2 5" id="KW-0805">Transcription regulation</keyword>
<dbReference type="AlphaFoldDB" id="A0A9D5R847"/>
<dbReference type="Proteomes" id="UP000806542">
    <property type="component" value="Unassembled WGS sequence"/>
</dbReference>
<evidence type="ECO:0000256" key="1">
    <source>
        <dbReference type="ARBA" id="ARBA00022491"/>
    </source>
</evidence>
<dbReference type="NCBIfam" id="TIGR00331">
    <property type="entry name" value="hrcA"/>
    <property type="match status" value="1"/>
</dbReference>
<comment type="similarity">
    <text evidence="5">Belongs to the HrcA family.</text>
</comment>
<dbReference type="GO" id="GO:0003677">
    <property type="term" value="F:DNA binding"/>
    <property type="evidence" value="ECO:0007669"/>
    <property type="project" value="InterPro"/>
</dbReference>
<evidence type="ECO:0000256" key="4">
    <source>
        <dbReference type="ARBA" id="ARBA00023163"/>
    </source>
</evidence>
<comment type="function">
    <text evidence="5">Negative regulator of class I heat shock genes (grpE-dnaK-dnaJ and groELS operons). Prevents heat-shock induction of these operons.</text>
</comment>
<keyword evidence="9" id="KW-1185">Reference proteome</keyword>
<reference evidence="8" key="1">
    <citation type="submission" date="2020-10" db="EMBL/GenBank/DDBJ databases">
        <title>ChiBAC.</title>
        <authorList>
            <person name="Zenner C."/>
            <person name="Hitch T.C.A."/>
            <person name="Clavel T."/>
        </authorList>
    </citation>
    <scope>NUCLEOTIDE SEQUENCE</scope>
    <source>
        <strain evidence="8">DSM 107454</strain>
    </source>
</reference>
<dbReference type="GO" id="GO:0045892">
    <property type="term" value="P:negative regulation of DNA-templated transcription"/>
    <property type="evidence" value="ECO:0007669"/>
    <property type="project" value="UniProtKB-UniRule"/>
</dbReference>
<protein>
    <recommendedName>
        <fullName evidence="5">Heat-inducible transcription repressor HrcA</fullName>
    </recommendedName>
</protein>
<evidence type="ECO:0000256" key="2">
    <source>
        <dbReference type="ARBA" id="ARBA00023015"/>
    </source>
</evidence>
<organism evidence="8 9">
    <name type="scientific">Ructibacterium gallinarum</name>
    <dbReference type="NCBI Taxonomy" id="2779355"/>
    <lineage>
        <taxon>Bacteria</taxon>
        <taxon>Bacillati</taxon>
        <taxon>Bacillota</taxon>
        <taxon>Clostridia</taxon>
        <taxon>Eubacteriales</taxon>
        <taxon>Oscillospiraceae</taxon>
        <taxon>Ructibacterium</taxon>
    </lineage>
</organism>
<dbReference type="HAMAP" id="MF_00081">
    <property type="entry name" value="HrcA"/>
    <property type="match status" value="1"/>
</dbReference>
<dbReference type="InterPro" id="IPR002571">
    <property type="entry name" value="HrcA"/>
</dbReference>
<dbReference type="InterPro" id="IPR021153">
    <property type="entry name" value="HrcA_C"/>
</dbReference>
<dbReference type="Gene3D" id="3.30.450.40">
    <property type="match status" value="1"/>
</dbReference>
<gene>
    <name evidence="5 8" type="primary">hrcA</name>
    <name evidence="8" type="ORF">INF28_03860</name>
</gene>
<dbReference type="InterPro" id="IPR036390">
    <property type="entry name" value="WH_DNA-bd_sf"/>
</dbReference>
<evidence type="ECO:0000256" key="5">
    <source>
        <dbReference type="HAMAP-Rule" id="MF_00081"/>
    </source>
</evidence>
<dbReference type="Pfam" id="PF01628">
    <property type="entry name" value="HrcA"/>
    <property type="match status" value="1"/>
</dbReference>
<proteinExistence type="inferred from homology"/>
<name>A0A9D5R847_9FIRM</name>
<dbReference type="PANTHER" id="PTHR34824">
    <property type="entry name" value="HEAT-INDUCIBLE TRANSCRIPTION REPRESSOR HRCA"/>
    <property type="match status" value="1"/>
</dbReference>
<dbReference type="SUPFAM" id="SSF55781">
    <property type="entry name" value="GAF domain-like"/>
    <property type="match status" value="1"/>
</dbReference>
<sequence length="366" mass="40402">MALDDRKKSILRAIVEGYIKDAEPVGSRSIAKNTDLNLSAATIRNEMGDLEEMGFLIQPHTSAGRIPSSQGFRFYVDSLMERYRMTTAEIQQMRSALLHKIRELDKIVKDVSAAFSGITNLPTFGVMPTIEYGVIKGIKLVAVDEKTIMVIVSDSSGLIKNKLLRLREPVNDAFLEQLNSVLNQNLAGFTRSEINLNHIIEVINAMGGNHEILASVLELVHEAISEIDKSEVYMEGTTNILRFPEYNDITKIKEILEFFDDKKNLSALVQGLPEVKDGEVKIFIGDENALPQLKNNSVVLSTYKVGEELTGIVGVVGPMRMDYAKVITGVDFFSKQLGEMLSKRLEGGPLPSEIPGIEDGNSKGDG</sequence>
<feature type="region of interest" description="Disordered" evidence="6">
    <location>
        <begin position="346"/>
        <end position="366"/>
    </location>
</feature>
<keyword evidence="1 5" id="KW-0678">Repressor</keyword>
<keyword evidence="3 5" id="KW-0346">Stress response</keyword>
<dbReference type="SUPFAM" id="SSF46785">
    <property type="entry name" value="Winged helix' DNA-binding domain"/>
    <property type="match status" value="1"/>
</dbReference>
<evidence type="ECO:0000256" key="3">
    <source>
        <dbReference type="ARBA" id="ARBA00023016"/>
    </source>
</evidence>
<evidence type="ECO:0000256" key="6">
    <source>
        <dbReference type="SAM" id="MobiDB-lite"/>
    </source>
</evidence>
<dbReference type="EMBL" id="JADCKB010000006">
    <property type="protein sequence ID" value="MBE5039597.1"/>
    <property type="molecule type" value="Genomic_DNA"/>
</dbReference>
<dbReference type="RefSeq" id="WP_226392160.1">
    <property type="nucleotide sequence ID" value="NZ_JADCKB010000006.1"/>
</dbReference>
<comment type="caution">
    <text evidence="8">The sequence shown here is derived from an EMBL/GenBank/DDBJ whole genome shotgun (WGS) entry which is preliminary data.</text>
</comment>
<dbReference type="PANTHER" id="PTHR34824:SF1">
    <property type="entry name" value="HEAT-INDUCIBLE TRANSCRIPTION REPRESSOR HRCA"/>
    <property type="match status" value="1"/>
</dbReference>